<dbReference type="Proteomes" id="UP000629098">
    <property type="component" value="Unassembled WGS sequence"/>
</dbReference>
<accession>A0A8J6XIS3</accession>
<organism evidence="1 2">
    <name type="scientific">Iningainema tapete BLCC-T55</name>
    <dbReference type="NCBI Taxonomy" id="2748662"/>
    <lineage>
        <taxon>Bacteria</taxon>
        <taxon>Bacillati</taxon>
        <taxon>Cyanobacteriota</taxon>
        <taxon>Cyanophyceae</taxon>
        <taxon>Nostocales</taxon>
        <taxon>Scytonemataceae</taxon>
        <taxon>Iningainema tapete</taxon>
    </lineage>
</organism>
<reference evidence="1" key="1">
    <citation type="submission" date="2020-09" db="EMBL/GenBank/DDBJ databases">
        <title>Iningainema tapete sp. nov. (Scytonemataceae, Cyanobacteria) from greenhouses in central Florida (USA) produces two types of nodularin with biosynthetic potential for microcystin-LR and anabaenopeptins.</title>
        <authorList>
            <person name="Berthold D.E."/>
            <person name="Lefler F.W."/>
            <person name="Huang I.-S."/>
            <person name="Abdulla H."/>
            <person name="Zimba P.V."/>
            <person name="Laughinghouse H.D. IV."/>
        </authorList>
    </citation>
    <scope>NUCLEOTIDE SEQUENCE</scope>
    <source>
        <strain evidence="1">BLCCT55</strain>
    </source>
</reference>
<gene>
    <name evidence="1" type="ORF">ICL16_02420</name>
</gene>
<evidence type="ECO:0000313" key="2">
    <source>
        <dbReference type="Proteomes" id="UP000629098"/>
    </source>
</evidence>
<keyword evidence="2" id="KW-1185">Reference proteome</keyword>
<dbReference type="InterPro" id="IPR014951">
    <property type="entry name" value="DUF1822"/>
</dbReference>
<comment type="caution">
    <text evidence="1">The sequence shown here is derived from an EMBL/GenBank/DDBJ whole genome shotgun (WGS) entry which is preliminary data.</text>
</comment>
<dbReference type="EMBL" id="JACXAE010000012">
    <property type="protein sequence ID" value="MBD2771007.1"/>
    <property type="molecule type" value="Genomic_DNA"/>
</dbReference>
<protein>
    <submittedName>
        <fullName evidence="1">DUF1822 family protein</fullName>
    </submittedName>
</protein>
<dbReference type="AlphaFoldDB" id="A0A8J6XIS3"/>
<dbReference type="Pfam" id="PF08852">
    <property type="entry name" value="DUF1822"/>
    <property type="match status" value="1"/>
</dbReference>
<sequence>MMNSTMNHYLTIHLEQKAFESAHKFAAQQASVEKARQVSLNTLAVYAVNEFVQEELGFSTDFKAGDSWNPFVRIVHDVADLIIPDLGILECRPMQPEDRIIYLPPEVRENRIAYVAVQFHEQLDKVKLRGFIPAVELGKYPEEIEISQLQPIEELIDYLYRLETAISILSPEIEEVEASVREILQGKSIAEIAAQLERVYRTYDSSDWWDEGGKVLAGSSKSAGGSVREGGLTRNVSDVEVELRDLAEELLEKLAEVWGDAA</sequence>
<evidence type="ECO:0000313" key="1">
    <source>
        <dbReference type="EMBL" id="MBD2771007.1"/>
    </source>
</evidence>
<name>A0A8J6XIS3_9CYAN</name>
<proteinExistence type="predicted"/>